<accession>U1GPE6</accession>
<feature type="region of interest" description="Disordered" evidence="1">
    <location>
        <begin position="1"/>
        <end position="26"/>
    </location>
</feature>
<dbReference type="PATRIC" id="fig|1195244.3.peg.186"/>
<evidence type="ECO:0000313" key="3">
    <source>
        <dbReference type="Proteomes" id="UP000016529"/>
    </source>
</evidence>
<protein>
    <submittedName>
        <fullName evidence="2">Uncharacterized protein</fullName>
    </submittedName>
</protein>
<dbReference type="EMBL" id="AVOX01000004">
    <property type="protein sequence ID" value="ERF79502.1"/>
    <property type="molecule type" value="Genomic_DNA"/>
</dbReference>
<comment type="caution">
    <text evidence="2">The sequence shown here is derived from an EMBL/GenBank/DDBJ whole genome shotgun (WGS) entry which is preliminary data.</text>
</comment>
<gene>
    <name evidence="2" type="ORF">N561_00960</name>
</gene>
<dbReference type="Proteomes" id="UP000016529">
    <property type="component" value="Unassembled WGS sequence"/>
</dbReference>
<evidence type="ECO:0000313" key="2">
    <source>
        <dbReference type="EMBL" id="ERF79502.1"/>
    </source>
</evidence>
<dbReference type="RefSeq" id="WP_021460882.1">
    <property type="nucleotide sequence ID" value="NZ_AVOX01000004.1"/>
</dbReference>
<organism evidence="2 3">
    <name type="scientific">Gallibacterium anatis 12656/12</name>
    <dbReference type="NCBI Taxonomy" id="1195244"/>
    <lineage>
        <taxon>Bacteria</taxon>
        <taxon>Pseudomonadati</taxon>
        <taxon>Pseudomonadota</taxon>
        <taxon>Gammaproteobacteria</taxon>
        <taxon>Pasteurellales</taxon>
        <taxon>Pasteurellaceae</taxon>
        <taxon>Gallibacterium</taxon>
    </lineage>
</organism>
<proteinExistence type="predicted"/>
<feature type="compositionally biased region" description="Acidic residues" evidence="1">
    <location>
        <begin position="1"/>
        <end position="25"/>
    </location>
</feature>
<dbReference type="AlphaFoldDB" id="U1GPE6"/>
<name>U1GPE6_9PAST</name>
<sequence length="50" mass="6245">MNDYDTFEEELPINQEDQEYNPDDSFDPRECDRAAEIWERQFLDNFYYRA</sequence>
<evidence type="ECO:0000256" key="1">
    <source>
        <dbReference type="SAM" id="MobiDB-lite"/>
    </source>
</evidence>
<reference evidence="2 3" key="1">
    <citation type="journal article" date="2013" name="Genome Announc.">
        <title>Draft Genome Sequence of Gallibacterium anatis bv. haemolytica 12656-12 Liver, an Isolate Obtained from the Liver of a Septicemic Chicken.</title>
        <authorList>
            <person name="Kudirkiene E."/>
            <person name="Christensen H."/>
            <person name="Bojesen A.M."/>
        </authorList>
    </citation>
    <scope>NUCLEOTIDE SEQUENCE [LARGE SCALE GENOMIC DNA]</scope>
    <source>
        <strain evidence="2">12656/12</strain>
    </source>
</reference>